<dbReference type="CDD" id="cd00173">
    <property type="entry name" value="SH2"/>
    <property type="match status" value="1"/>
</dbReference>
<dbReference type="Pfam" id="PF23205">
    <property type="entry name" value="DUF7063"/>
    <property type="match status" value="2"/>
</dbReference>
<proteinExistence type="predicted"/>
<dbReference type="EMBL" id="HG806731">
    <property type="protein sequence ID" value="CDW59788.1"/>
    <property type="molecule type" value="Genomic_DNA"/>
</dbReference>
<reference evidence="3" key="1">
    <citation type="submission" date="2014-01" db="EMBL/GenBank/DDBJ databases">
        <authorList>
            <person name="Aslett M."/>
        </authorList>
    </citation>
    <scope>NUCLEOTIDE SEQUENCE</scope>
</reference>
<dbReference type="PROSITE" id="PS50001">
    <property type="entry name" value="SH2"/>
    <property type="match status" value="1"/>
</dbReference>
<dbReference type="InterPro" id="IPR055491">
    <property type="entry name" value="DUF7063"/>
</dbReference>
<dbReference type="InterPro" id="IPR036860">
    <property type="entry name" value="SH2_dom_sf"/>
</dbReference>
<dbReference type="Proteomes" id="UP000030665">
    <property type="component" value="Unassembled WGS sequence"/>
</dbReference>
<organism evidence="3 4">
    <name type="scientific">Trichuris trichiura</name>
    <name type="common">Whipworm</name>
    <name type="synonym">Trichocephalus trichiurus</name>
    <dbReference type="NCBI Taxonomy" id="36087"/>
    <lineage>
        <taxon>Eukaryota</taxon>
        <taxon>Metazoa</taxon>
        <taxon>Ecdysozoa</taxon>
        <taxon>Nematoda</taxon>
        <taxon>Enoplea</taxon>
        <taxon>Dorylaimia</taxon>
        <taxon>Trichinellida</taxon>
        <taxon>Trichuridae</taxon>
        <taxon>Trichuris</taxon>
    </lineage>
</organism>
<dbReference type="STRING" id="36087.A0A077ZJF0"/>
<dbReference type="AlphaFoldDB" id="A0A077ZJF0"/>
<evidence type="ECO:0000313" key="3">
    <source>
        <dbReference type="EMBL" id="CDW59788.1"/>
    </source>
</evidence>
<gene>
    <name evidence="3" type="ORF">TTRE_0000812801</name>
</gene>
<accession>A0A077ZJF0</accession>
<keyword evidence="3" id="KW-0808">Transferase</keyword>
<dbReference type="GO" id="GO:0016301">
    <property type="term" value="F:kinase activity"/>
    <property type="evidence" value="ECO:0007669"/>
    <property type="project" value="UniProtKB-KW"/>
</dbReference>
<reference evidence="3" key="2">
    <citation type="submission" date="2014-03" db="EMBL/GenBank/DDBJ databases">
        <title>The whipworm genome and dual-species transcriptomics of an intimate host-pathogen interaction.</title>
        <authorList>
            <person name="Foth B.J."/>
            <person name="Tsai I.J."/>
            <person name="Reid A.J."/>
            <person name="Bancroft A.J."/>
            <person name="Nichol S."/>
            <person name="Tracey A."/>
            <person name="Holroyd N."/>
            <person name="Cotton J.A."/>
            <person name="Stanley E.J."/>
            <person name="Zarowiecki M."/>
            <person name="Liu J.Z."/>
            <person name="Huckvale T."/>
            <person name="Cooper P.J."/>
            <person name="Grencis R.K."/>
            <person name="Berriman M."/>
        </authorList>
    </citation>
    <scope>NUCLEOTIDE SEQUENCE [LARGE SCALE GENOMIC DNA]</scope>
</reference>
<name>A0A077ZJF0_TRITR</name>
<evidence type="ECO:0000259" key="2">
    <source>
        <dbReference type="PROSITE" id="PS50001"/>
    </source>
</evidence>
<keyword evidence="4" id="KW-1185">Reference proteome</keyword>
<dbReference type="SMART" id="SM00252">
    <property type="entry name" value="SH2"/>
    <property type="match status" value="4"/>
</dbReference>
<keyword evidence="1" id="KW-0727">SH2 domain</keyword>
<dbReference type="InterPro" id="IPR055569">
    <property type="entry name" value="DUF7145"/>
</dbReference>
<dbReference type="OrthoDB" id="26278at2759"/>
<protein>
    <submittedName>
        <fullName evidence="3">Tyrosine-protein kinase Fps85D</fullName>
    </submittedName>
</protein>
<keyword evidence="3" id="KW-0418">Kinase</keyword>
<dbReference type="Pfam" id="PF23638">
    <property type="entry name" value="DUF7145"/>
    <property type="match status" value="2"/>
</dbReference>
<dbReference type="Gene3D" id="3.30.505.10">
    <property type="entry name" value="SH2 domain"/>
    <property type="match status" value="4"/>
</dbReference>
<evidence type="ECO:0000256" key="1">
    <source>
        <dbReference type="PROSITE-ProRule" id="PRU00191"/>
    </source>
</evidence>
<sequence>MSSEDSNFILESDSTLDVACEDALFKSVAASARKGCPLLDYFAPQLLAYLPYFHGALSPSEANELLLHKDDFLIFLDEHDRLIPTVVVRDCTNKPQFIQIEQTTDGCFCFQDEDKWDAFVTIHSLVVFYAKYGVPIKTKAGAEVRLGAEVQSHNYEKEFMVEEVQHFHQLSYYHKNMDAMDCGTTLLQDGDYLIWSMDKNNPEETLTLSVRWENKIEHISIKKDKNLLRYILPKENPCRPTESVAKADCYVKSLVHGRVILNGVQLLRSVSHSDRRMYGNGAFPAVDTSYSTATSVNTLREADSSIISATEMTKKAISPRLRRCALLGVKARRPLHLLPYFFGECHPSKANEYLERNGDFLVFVSTRSGRATLVVKISNETTTAWWHVPIQENSAGYFWLQTSDIRMLFTNVDELISYYHNHRQPLLAEYRQTAPELNVYLINPIIRRTDDRELVLEPCKTVEDLSYYFGKIGNEDLVELLLCDGDYLLRRDENDAILVSARWQDVLKDIYVESYECSGYYKLPARNADTFTEFAKSVDEFLKILVRNQVSLQGVILKQAVRKTSKYDSVQADEWNE</sequence>
<evidence type="ECO:0000313" key="4">
    <source>
        <dbReference type="Proteomes" id="UP000030665"/>
    </source>
</evidence>
<feature type="domain" description="SH2" evidence="2">
    <location>
        <begin position="340"/>
        <end position="445"/>
    </location>
</feature>
<dbReference type="SUPFAM" id="SSF55550">
    <property type="entry name" value="SH2 domain"/>
    <property type="match status" value="4"/>
</dbReference>
<dbReference type="InterPro" id="IPR000980">
    <property type="entry name" value="SH2"/>
</dbReference>